<dbReference type="CDD" id="cd23509">
    <property type="entry name" value="Gnk2-like"/>
    <property type="match status" value="2"/>
</dbReference>
<evidence type="ECO:0000313" key="6">
    <source>
        <dbReference type="EMBL" id="KGN64563.1"/>
    </source>
</evidence>
<dbReference type="InterPro" id="IPR038408">
    <property type="entry name" value="GNK2_sf"/>
</dbReference>
<evidence type="ECO:0000256" key="4">
    <source>
        <dbReference type="SAM" id="SignalP"/>
    </source>
</evidence>
<feature type="region of interest" description="Disordered" evidence="3">
    <location>
        <begin position="243"/>
        <end position="288"/>
    </location>
</feature>
<keyword evidence="2" id="KW-0677">Repeat</keyword>
<dbReference type="Proteomes" id="UP000029981">
    <property type="component" value="Chromosome 1"/>
</dbReference>
<dbReference type="OrthoDB" id="688481at2759"/>
<evidence type="ECO:0000259" key="5">
    <source>
        <dbReference type="PROSITE" id="PS51473"/>
    </source>
</evidence>
<gene>
    <name evidence="6" type="ORF">Csa_1G064850</name>
</gene>
<organism evidence="6 7">
    <name type="scientific">Cucumis sativus</name>
    <name type="common">Cucumber</name>
    <dbReference type="NCBI Taxonomy" id="3659"/>
    <lineage>
        <taxon>Eukaryota</taxon>
        <taxon>Viridiplantae</taxon>
        <taxon>Streptophyta</taxon>
        <taxon>Embryophyta</taxon>
        <taxon>Tracheophyta</taxon>
        <taxon>Spermatophyta</taxon>
        <taxon>Magnoliopsida</taxon>
        <taxon>eudicotyledons</taxon>
        <taxon>Gunneridae</taxon>
        <taxon>Pentapetalae</taxon>
        <taxon>rosids</taxon>
        <taxon>fabids</taxon>
        <taxon>Cucurbitales</taxon>
        <taxon>Cucurbitaceae</taxon>
        <taxon>Benincaseae</taxon>
        <taxon>Cucumis</taxon>
    </lineage>
</organism>
<dbReference type="PANTHER" id="PTHR32099:SF42">
    <property type="entry name" value="CYSTEINE-RICH RECEPTOR-LIKE PROTEIN KINASE 9-RELATED"/>
    <property type="match status" value="1"/>
</dbReference>
<feature type="compositionally biased region" description="Pro residues" evidence="3">
    <location>
        <begin position="243"/>
        <end position="281"/>
    </location>
</feature>
<evidence type="ECO:0000256" key="3">
    <source>
        <dbReference type="SAM" id="MobiDB-lite"/>
    </source>
</evidence>
<dbReference type="EMBL" id="CM002922">
    <property type="protein sequence ID" value="KGN64563.1"/>
    <property type="molecule type" value="Genomic_DNA"/>
</dbReference>
<dbReference type="KEGG" id="csv:101221965"/>
<reference evidence="6 7" key="1">
    <citation type="journal article" date="2009" name="Nat. Genet.">
        <title>The genome of the cucumber, Cucumis sativus L.</title>
        <authorList>
            <person name="Huang S."/>
            <person name="Li R."/>
            <person name="Zhang Z."/>
            <person name="Li L."/>
            <person name="Gu X."/>
            <person name="Fan W."/>
            <person name="Lucas W.J."/>
            <person name="Wang X."/>
            <person name="Xie B."/>
            <person name="Ni P."/>
            <person name="Ren Y."/>
            <person name="Zhu H."/>
            <person name="Li J."/>
            <person name="Lin K."/>
            <person name="Jin W."/>
            <person name="Fei Z."/>
            <person name="Li G."/>
            <person name="Staub J."/>
            <person name="Kilian A."/>
            <person name="van der Vossen E.A."/>
            <person name="Wu Y."/>
            <person name="Guo J."/>
            <person name="He J."/>
            <person name="Jia Z."/>
            <person name="Ren Y."/>
            <person name="Tian G."/>
            <person name="Lu Y."/>
            <person name="Ruan J."/>
            <person name="Qian W."/>
            <person name="Wang M."/>
            <person name="Huang Q."/>
            <person name="Li B."/>
            <person name="Xuan Z."/>
            <person name="Cao J."/>
            <person name="Asan"/>
            <person name="Wu Z."/>
            <person name="Zhang J."/>
            <person name="Cai Q."/>
            <person name="Bai Y."/>
            <person name="Zhao B."/>
            <person name="Han Y."/>
            <person name="Li Y."/>
            <person name="Li X."/>
            <person name="Wang S."/>
            <person name="Shi Q."/>
            <person name="Liu S."/>
            <person name="Cho W.K."/>
            <person name="Kim J.Y."/>
            <person name="Xu Y."/>
            <person name="Heller-Uszynska K."/>
            <person name="Miao H."/>
            <person name="Cheng Z."/>
            <person name="Zhang S."/>
            <person name="Wu J."/>
            <person name="Yang Y."/>
            <person name="Kang H."/>
            <person name="Li M."/>
            <person name="Liang H."/>
            <person name="Ren X."/>
            <person name="Shi Z."/>
            <person name="Wen M."/>
            <person name="Jian M."/>
            <person name="Yang H."/>
            <person name="Zhang G."/>
            <person name="Yang Z."/>
            <person name="Chen R."/>
            <person name="Liu S."/>
            <person name="Li J."/>
            <person name="Ma L."/>
            <person name="Liu H."/>
            <person name="Zhou Y."/>
            <person name="Zhao J."/>
            <person name="Fang X."/>
            <person name="Li G."/>
            <person name="Fang L."/>
            <person name="Li Y."/>
            <person name="Liu D."/>
            <person name="Zheng H."/>
            <person name="Zhang Y."/>
            <person name="Qin N."/>
            <person name="Li Z."/>
            <person name="Yang G."/>
            <person name="Yang S."/>
            <person name="Bolund L."/>
            <person name="Kristiansen K."/>
            <person name="Zheng H."/>
            <person name="Li S."/>
            <person name="Zhang X."/>
            <person name="Yang H."/>
            <person name="Wang J."/>
            <person name="Sun R."/>
            <person name="Zhang B."/>
            <person name="Jiang S."/>
            <person name="Wang J."/>
            <person name="Du Y."/>
            <person name="Li S."/>
        </authorList>
    </citation>
    <scope>NUCLEOTIDE SEQUENCE [LARGE SCALE GENOMIC DNA]</scope>
    <source>
        <strain evidence="7">cv. 9930</strain>
    </source>
</reference>
<evidence type="ECO:0000256" key="1">
    <source>
        <dbReference type="ARBA" id="ARBA00022729"/>
    </source>
</evidence>
<dbReference type="AlphaFoldDB" id="A0A0A0LS41"/>
<keyword evidence="7" id="KW-1185">Reference proteome</keyword>
<sequence length="315" mass="34218">MKFLLHLFFFTFLVTHGSSETFMDPFRYCSNTTISPNSNFFSNLNTLSSYLSSNSSRKFYHKSSVPPVYAHFQCRGDLNATACHQCVATATSNSSQQYCPLSVEAIIWFDDCFFRYSNRSFFSIVAEQPSMILINLQEIGEEKSSFDQIVGSALNDTVVKASSRKGDLKFATKEASFGNETVYTLAQCTGDLSNSNCRKCLSNATRRFPDCCSGKKGGRILFPSCSVRYELYPFYESVSPSSVSPPPASVPPPTVSSPPAFFPPTTAPSPPASILAPPPTLSSPAPSTAAPQLLSGNLAATVALVMAIFVGSYFP</sequence>
<evidence type="ECO:0000313" key="7">
    <source>
        <dbReference type="Proteomes" id="UP000029981"/>
    </source>
</evidence>
<dbReference type="OMA" id="NATACHQ"/>
<dbReference type="PANTHER" id="PTHR32099">
    <property type="entry name" value="CYSTEINE-RICH REPEAT SECRETORY PROTEIN"/>
    <property type="match status" value="1"/>
</dbReference>
<reference evidence="6 7" key="4">
    <citation type="journal article" date="2011" name="BMC Genomics">
        <title>RNA-Seq improves annotation of protein-coding genes in the cucumber genome.</title>
        <authorList>
            <person name="Li Z."/>
            <person name="Zhang Z."/>
            <person name="Yan P."/>
            <person name="Huang S."/>
            <person name="Fei Z."/>
            <person name="Lin K."/>
        </authorList>
    </citation>
    <scope>NUCLEOTIDE SEQUENCE [LARGE SCALE GENOMIC DNA]</scope>
    <source>
        <strain evidence="7">cv. 9930</strain>
    </source>
</reference>
<keyword evidence="1 4" id="KW-0732">Signal</keyword>
<dbReference type="Gene3D" id="3.30.430.20">
    <property type="entry name" value="Gnk2 domain, C-X8-C-X2-C motif"/>
    <property type="match status" value="2"/>
</dbReference>
<feature type="chain" id="PRO_5001966257" description="Gnk2-homologous domain-containing protein" evidence="4">
    <location>
        <begin position="20"/>
        <end position="315"/>
    </location>
</feature>
<protein>
    <recommendedName>
        <fullName evidence="5">Gnk2-homologous domain-containing protein</fullName>
    </recommendedName>
</protein>
<dbReference type="PROSITE" id="PS51473">
    <property type="entry name" value="GNK2"/>
    <property type="match status" value="2"/>
</dbReference>
<dbReference type="Pfam" id="PF01657">
    <property type="entry name" value="Stress-antifung"/>
    <property type="match status" value="2"/>
</dbReference>
<proteinExistence type="predicted"/>
<dbReference type="STRING" id="3659.A0A0A0LS41"/>
<dbReference type="FunFam" id="3.30.430.20:FF:000012">
    <property type="entry name" value="Cysteine-rich receptor-like protein kinase 25"/>
    <property type="match status" value="1"/>
</dbReference>
<reference evidence="6 7" key="2">
    <citation type="journal article" date="2009" name="PLoS ONE">
        <title>An integrated genetic and cytogenetic map of the cucumber genome.</title>
        <authorList>
            <person name="Ren Y."/>
            <person name="Zhang Z."/>
            <person name="Liu J."/>
            <person name="Staub J.E."/>
            <person name="Han Y."/>
            <person name="Cheng Z."/>
            <person name="Li X."/>
            <person name="Lu J."/>
            <person name="Miao H."/>
            <person name="Kang H."/>
            <person name="Xie B."/>
            <person name="Gu X."/>
            <person name="Wang X."/>
            <person name="Du Y."/>
            <person name="Jin W."/>
            <person name="Huang S."/>
        </authorList>
    </citation>
    <scope>NUCLEOTIDE SEQUENCE [LARGE SCALE GENOMIC DNA]</scope>
    <source>
        <strain evidence="7">cv. 9930</strain>
    </source>
</reference>
<name>A0A0A0LS41_CUCSA</name>
<feature type="signal peptide" evidence="4">
    <location>
        <begin position="1"/>
        <end position="19"/>
    </location>
</feature>
<dbReference type="InterPro" id="IPR002902">
    <property type="entry name" value="GNK2"/>
</dbReference>
<dbReference type="Gramene" id="KGN64563">
    <property type="protein sequence ID" value="KGN64563"/>
    <property type="gene ID" value="Csa_1G064850"/>
</dbReference>
<evidence type="ECO:0000256" key="2">
    <source>
        <dbReference type="ARBA" id="ARBA00022737"/>
    </source>
</evidence>
<reference evidence="6 7" key="3">
    <citation type="journal article" date="2010" name="BMC Genomics">
        <title>Transcriptome sequencing and comparative analysis of cucumber flowers with different sex types.</title>
        <authorList>
            <person name="Guo S."/>
            <person name="Zheng Y."/>
            <person name="Joung J.G."/>
            <person name="Liu S."/>
            <person name="Zhang Z."/>
            <person name="Crasta O.R."/>
            <person name="Sobral B.W."/>
            <person name="Xu Y."/>
            <person name="Huang S."/>
            <person name="Fei Z."/>
        </authorList>
    </citation>
    <scope>NUCLEOTIDE SEQUENCE [LARGE SCALE GENOMIC DNA]</scope>
    <source>
        <strain evidence="7">cv. 9930</strain>
    </source>
</reference>
<accession>A0A0A0LS41</accession>
<feature type="domain" description="Gnk2-homologous" evidence="5">
    <location>
        <begin position="127"/>
        <end position="234"/>
    </location>
</feature>
<feature type="domain" description="Gnk2-homologous" evidence="5">
    <location>
        <begin position="22"/>
        <end position="121"/>
    </location>
</feature>